<dbReference type="PANTHER" id="PTHR13096:SF8">
    <property type="entry name" value="RIBOSOMAL OXYGENASE 1"/>
    <property type="match status" value="1"/>
</dbReference>
<dbReference type="Gene3D" id="2.60.120.650">
    <property type="entry name" value="Cupin"/>
    <property type="match status" value="1"/>
</dbReference>
<keyword evidence="6" id="KW-1185">Reference proteome</keyword>
<evidence type="ECO:0000313" key="5">
    <source>
        <dbReference type="EMBL" id="QVI24301.1"/>
    </source>
</evidence>
<sequence length="298" mass="32672">MTDLRLREATGSLVGQLFARSDQAAALSWGNAPSQFTVSEEFRRALTVDDVETWVDCSLLQHPFFKVFLDGMQVPIRLVASPRSVAGQSVNGFIDADKTRDVFTQGGTLMLCNMHEWHPPCRDLCRTLTQLLVAEVKATAFYSPAGCQGLLTHRDDAHVFVAQLDGEKRWSVFDLPSDPRARRIGTVDQAECGPEQVVTLRPGDGLYLPPYAAHHARAQPTASSLHLSIHVREPRGRDVVDTAIDEVMTTEMQRAELSGNAAARAAIVADILTFVAQRLTQLDPADVVAVIEDQVTGK</sequence>
<dbReference type="Proteomes" id="UP000683310">
    <property type="component" value="Chromosome"/>
</dbReference>
<feature type="domain" description="JmjC" evidence="4">
    <location>
        <begin position="107"/>
        <end position="248"/>
    </location>
</feature>
<proteinExistence type="predicted"/>
<accession>A0ABX8CY84</accession>
<evidence type="ECO:0000256" key="1">
    <source>
        <dbReference type="ARBA" id="ARBA00001954"/>
    </source>
</evidence>
<evidence type="ECO:0000256" key="3">
    <source>
        <dbReference type="ARBA" id="ARBA00023004"/>
    </source>
</evidence>
<dbReference type="SUPFAM" id="SSF51197">
    <property type="entry name" value="Clavaminate synthase-like"/>
    <property type="match status" value="1"/>
</dbReference>
<dbReference type="EMBL" id="CP074371">
    <property type="protein sequence ID" value="QVI24301.1"/>
    <property type="molecule type" value="Genomic_DNA"/>
</dbReference>
<gene>
    <name evidence="5" type="ORF">KHQ06_16945</name>
</gene>
<keyword evidence="3" id="KW-0408">Iron</keyword>
<dbReference type="InterPro" id="IPR039994">
    <property type="entry name" value="NO66-like"/>
</dbReference>
<evidence type="ECO:0000259" key="4">
    <source>
        <dbReference type="PROSITE" id="PS51184"/>
    </source>
</evidence>
<evidence type="ECO:0000313" key="6">
    <source>
        <dbReference type="Proteomes" id="UP000683310"/>
    </source>
</evidence>
<organism evidence="5 6">
    <name type="scientific">Nocardia tengchongensis</name>
    <dbReference type="NCBI Taxonomy" id="2055889"/>
    <lineage>
        <taxon>Bacteria</taxon>
        <taxon>Bacillati</taxon>
        <taxon>Actinomycetota</taxon>
        <taxon>Actinomycetes</taxon>
        <taxon>Mycobacteriales</taxon>
        <taxon>Nocardiaceae</taxon>
        <taxon>Nocardia</taxon>
    </lineage>
</organism>
<name>A0ABX8CY84_9NOCA</name>
<dbReference type="PANTHER" id="PTHR13096">
    <property type="entry name" value="MINA53 MYC INDUCED NUCLEAR ANTIGEN"/>
    <property type="match status" value="1"/>
</dbReference>
<reference evidence="5 6" key="1">
    <citation type="submission" date="2021-04" db="EMBL/GenBank/DDBJ databases">
        <title>Nocardia tengchongensis.</title>
        <authorList>
            <person name="Zhuang k."/>
            <person name="Ran Y."/>
            <person name="Li W."/>
        </authorList>
    </citation>
    <scope>NUCLEOTIDE SEQUENCE [LARGE SCALE GENOMIC DNA]</scope>
    <source>
        <strain evidence="5 6">CFH S0057</strain>
    </source>
</reference>
<dbReference type="Pfam" id="PF08007">
    <property type="entry name" value="JmjC_2"/>
    <property type="match status" value="1"/>
</dbReference>
<keyword evidence="2" id="KW-0479">Metal-binding</keyword>
<evidence type="ECO:0000256" key="2">
    <source>
        <dbReference type="ARBA" id="ARBA00022723"/>
    </source>
</evidence>
<dbReference type="InterPro" id="IPR003347">
    <property type="entry name" value="JmjC_dom"/>
</dbReference>
<protein>
    <recommendedName>
        <fullName evidence="4">JmjC domain-containing protein</fullName>
    </recommendedName>
</protein>
<dbReference type="PROSITE" id="PS51184">
    <property type="entry name" value="JMJC"/>
    <property type="match status" value="1"/>
</dbReference>
<comment type="cofactor">
    <cofactor evidence="1">
        <name>Fe(2+)</name>
        <dbReference type="ChEBI" id="CHEBI:29033"/>
    </cofactor>
</comment>